<dbReference type="STRING" id="69332.A0A388M2L4"/>
<evidence type="ECO:0000256" key="11">
    <source>
        <dbReference type="ARBA" id="ARBA00023274"/>
    </source>
</evidence>
<dbReference type="FunFam" id="3.90.1180.10:FF:000002">
    <property type="entry name" value="60S ribosomal protein L16"/>
    <property type="match status" value="1"/>
</dbReference>
<evidence type="ECO:0000256" key="2">
    <source>
        <dbReference type="ARBA" id="ARBA00004173"/>
    </source>
</evidence>
<proteinExistence type="inferred from homology"/>
<dbReference type="GO" id="GO:0003735">
    <property type="term" value="F:structural constituent of ribosome"/>
    <property type="evidence" value="ECO:0007669"/>
    <property type="project" value="InterPro"/>
</dbReference>
<dbReference type="Gramene" id="GBG88745">
    <property type="protein sequence ID" value="GBG88745"/>
    <property type="gene ID" value="CBR_g48275"/>
</dbReference>
<evidence type="ECO:0000313" key="17">
    <source>
        <dbReference type="Proteomes" id="UP000265515"/>
    </source>
</evidence>
<dbReference type="GO" id="GO:1903457">
    <property type="term" value="P:lactate catabolic process"/>
    <property type="evidence" value="ECO:0007669"/>
    <property type="project" value="TreeGrafter"/>
</dbReference>
<dbReference type="NCBIfam" id="TIGR01077">
    <property type="entry name" value="L13_A_E"/>
    <property type="match status" value="1"/>
</dbReference>
<dbReference type="GO" id="GO:0004458">
    <property type="term" value="F:D-lactate dehydrogenase (cytochrome) activity"/>
    <property type="evidence" value="ECO:0007669"/>
    <property type="project" value="UniProtKB-EC"/>
</dbReference>
<keyword evidence="7" id="KW-0809">Transit peptide</keyword>
<keyword evidence="6" id="KW-0274">FAD</keyword>
<feature type="domain" description="FAD-binding PCMH-type" evidence="15">
    <location>
        <begin position="568"/>
        <end position="747"/>
    </location>
</feature>
<dbReference type="GO" id="GO:0005739">
    <property type="term" value="C:mitochondrion"/>
    <property type="evidence" value="ECO:0007669"/>
    <property type="project" value="UniProtKB-SubCell"/>
</dbReference>
<evidence type="ECO:0000256" key="14">
    <source>
        <dbReference type="SAM" id="MobiDB-lite"/>
    </source>
</evidence>
<evidence type="ECO:0000256" key="4">
    <source>
        <dbReference type="ARBA" id="ARBA00008000"/>
    </source>
</evidence>
<dbReference type="InterPro" id="IPR006094">
    <property type="entry name" value="Oxid_FAD_bind_N"/>
</dbReference>
<organism evidence="16 17">
    <name type="scientific">Chara braunii</name>
    <name type="common">Braun's stonewort</name>
    <dbReference type="NCBI Taxonomy" id="69332"/>
    <lineage>
        <taxon>Eukaryota</taxon>
        <taxon>Viridiplantae</taxon>
        <taxon>Streptophyta</taxon>
        <taxon>Charophyceae</taxon>
        <taxon>Charales</taxon>
        <taxon>Characeae</taxon>
        <taxon>Chara</taxon>
    </lineage>
</organism>
<evidence type="ECO:0000256" key="12">
    <source>
        <dbReference type="ARBA" id="ARBA00038897"/>
    </source>
</evidence>
<evidence type="ECO:0000259" key="15">
    <source>
        <dbReference type="PROSITE" id="PS51387"/>
    </source>
</evidence>
<evidence type="ECO:0000256" key="5">
    <source>
        <dbReference type="ARBA" id="ARBA00022630"/>
    </source>
</evidence>
<dbReference type="InterPro" id="IPR004113">
    <property type="entry name" value="FAD-bd_oxidored_4_C"/>
</dbReference>
<dbReference type="Proteomes" id="UP000265515">
    <property type="component" value="Unassembled WGS sequence"/>
</dbReference>
<dbReference type="PROSITE" id="PS51387">
    <property type="entry name" value="FAD_PCMH"/>
    <property type="match status" value="1"/>
</dbReference>
<evidence type="ECO:0000256" key="1">
    <source>
        <dbReference type="ARBA" id="ARBA00001974"/>
    </source>
</evidence>
<protein>
    <recommendedName>
        <fullName evidence="12">D-lactate dehydrogenase (cytochrome)</fullName>
        <ecNumber evidence="12">1.1.2.4</ecNumber>
    </recommendedName>
</protein>
<accession>A0A388M2L4</accession>
<keyword evidence="9" id="KW-0560">Oxidoreductase</keyword>
<dbReference type="PANTHER" id="PTHR11748:SF111">
    <property type="entry name" value="D-LACTATE DEHYDROGENASE, MITOCHONDRIAL-RELATED"/>
    <property type="match status" value="1"/>
</dbReference>
<keyword evidence="8 13" id="KW-0689">Ribosomal protein</keyword>
<comment type="caution">
    <text evidence="16">The sequence shown here is derived from an EMBL/GenBank/DDBJ whole genome shotgun (WGS) entry which is preliminary data.</text>
</comment>
<keyword evidence="17" id="KW-1185">Reference proteome</keyword>
<evidence type="ECO:0000313" key="16">
    <source>
        <dbReference type="EMBL" id="GBG88745.1"/>
    </source>
</evidence>
<feature type="region of interest" description="Disordered" evidence="14">
    <location>
        <begin position="514"/>
        <end position="548"/>
    </location>
</feature>
<dbReference type="GO" id="GO:0071949">
    <property type="term" value="F:FAD binding"/>
    <property type="evidence" value="ECO:0007669"/>
    <property type="project" value="InterPro"/>
</dbReference>
<dbReference type="InterPro" id="IPR005822">
    <property type="entry name" value="Ribosomal_uL13"/>
</dbReference>
<feature type="compositionally biased region" description="Basic and acidic residues" evidence="14">
    <location>
        <begin position="532"/>
        <end position="546"/>
    </location>
</feature>
<dbReference type="SUPFAM" id="SSF56176">
    <property type="entry name" value="FAD-binding/transporter-associated domain-like"/>
    <property type="match status" value="1"/>
</dbReference>
<dbReference type="PROSITE" id="PS00783">
    <property type="entry name" value="RIBOSOMAL_L13"/>
    <property type="match status" value="1"/>
</dbReference>
<reference evidence="16 17" key="1">
    <citation type="journal article" date="2018" name="Cell">
        <title>The Chara Genome: Secondary Complexity and Implications for Plant Terrestrialization.</title>
        <authorList>
            <person name="Nishiyama T."/>
            <person name="Sakayama H."/>
            <person name="Vries J.D."/>
            <person name="Buschmann H."/>
            <person name="Saint-Marcoux D."/>
            <person name="Ullrich K.K."/>
            <person name="Haas F.B."/>
            <person name="Vanderstraeten L."/>
            <person name="Becker D."/>
            <person name="Lang D."/>
            <person name="Vosolsobe S."/>
            <person name="Rombauts S."/>
            <person name="Wilhelmsson P.K.I."/>
            <person name="Janitza P."/>
            <person name="Kern R."/>
            <person name="Heyl A."/>
            <person name="Rumpler F."/>
            <person name="Villalobos L.I.A.C."/>
            <person name="Clay J.M."/>
            <person name="Skokan R."/>
            <person name="Toyoda A."/>
            <person name="Suzuki Y."/>
            <person name="Kagoshima H."/>
            <person name="Schijlen E."/>
            <person name="Tajeshwar N."/>
            <person name="Catarino B."/>
            <person name="Hetherington A.J."/>
            <person name="Saltykova A."/>
            <person name="Bonnot C."/>
            <person name="Breuninger H."/>
            <person name="Symeonidi A."/>
            <person name="Radhakrishnan G.V."/>
            <person name="Van Nieuwerburgh F."/>
            <person name="Deforce D."/>
            <person name="Chang C."/>
            <person name="Karol K.G."/>
            <person name="Hedrich R."/>
            <person name="Ulvskov P."/>
            <person name="Glockner G."/>
            <person name="Delwiche C.F."/>
            <person name="Petrasek J."/>
            <person name="Van de Peer Y."/>
            <person name="Friml J."/>
            <person name="Beilby M."/>
            <person name="Dolan L."/>
            <person name="Kohara Y."/>
            <person name="Sugano S."/>
            <person name="Fujiyama A."/>
            <person name="Delaux P.-M."/>
            <person name="Quint M."/>
            <person name="TheiBen G."/>
            <person name="Hagemann M."/>
            <person name="Harholt J."/>
            <person name="Dunand C."/>
            <person name="Zachgo S."/>
            <person name="Langdale J."/>
            <person name="Maumus F."/>
            <person name="Straeten D.V.D."/>
            <person name="Gould S.B."/>
            <person name="Rensing S.A."/>
        </authorList>
    </citation>
    <scope>NUCLEOTIDE SEQUENCE [LARGE SCALE GENOMIC DNA]</scope>
    <source>
        <strain evidence="16 17">S276</strain>
    </source>
</reference>
<dbReference type="InterPro" id="IPR036318">
    <property type="entry name" value="FAD-bd_PCMH-like_sf"/>
</dbReference>
<evidence type="ECO:0000256" key="3">
    <source>
        <dbReference type="ARBA" id="ARBA00006227"/>
    </source>
</evidence>
<evidence type="ECO:0000256" key="13">
    <source>
        <dbReference type="RuleBase" id="RU003877"/>
    </source>
</evidence>
<keyword evidence="10" id="KW-0496">Mitochondrion</keyword>
<dbReference type="Pfam" id="PF01565">
    <property type="entry name" value="FAD_binding_4"/>
    <property type="match status" value="1"/>
</dbReference>
<keyword evidence="11 13" id="KW-0687">Ribonucleoprotein</keyword>
<evidence type="ECO:0000256" key="8">
    <source>
        <dbReference type="ARBA" id="ARBA00022980"/>
    </source>
</evidence>
<dbReference type="Pfam" id="PF02913">
    <property type="entry name" value="FAD-oxidase_C"/>
    <property type="match status" value="1"/>
</dbReference>
<evidence type="ECO:0000256" key="7">
    <source>
        <dbReference type="ARBA" id="ARBA00022946"/>
    </source>
</evidence>
<name>A0A388M2L4_CHABU</name>
<comment type="cofactor">
    <cofactor evidence="1">
        <name>FAD</name>
        <dbReference type="ChEBI" id="CHEBI:57692"/>
    </cofactor>
</comment>
<dbReference type="OrthoDB" id="5332616at2759"/>
<dbReference type="Pfam" id="PF00572">
    <property type="entry name" value="Ribosomal_L13"/>
    <property type="match status" value="1"/>
</dbReference>
<dbReference type="InterPro" id="IPR016166">
    <property type="entry name" value="FAD-bd_PCMH"/>
</dbReference>
<dbReference type="HAMAP" id="MF_01366">
    <property type="entry name" value="Ribosomal_uL13"/>
    <property type="match status" value="1"/>
</dbReference>
<evidence type="ECO:0000256" key="6">
    <source>
        <dbReference type="ARBA" id="ARBA00022827"/>
    </source>
</evidence>
<dbReference type="GO" id="GO:0015934">
    <property type="term" value="C:large ribosomal subunit"/>
    <property type="evidence" value="ECO:0007669"/>
    <property type="project" value="InterPro"/>
</dbReference>
<dbReference type="GO" id="GO:0006412">
    <property type="term" value="P:translation"/>
    <property type="evidence" value="ECO:0007669"/>
    <property type="project" value="InterPro"/>
</dbReference>
<dbReference type="InterPro" id="IPR005755">
    <property type="entry name" value="Ribosomal_uL13_euk/arc"/>
</dbReference>
<comment type="subcellular location">
    <subcellularLocation>
        <location evidence="2">Mitochondrion</location>
    </subcellularLocation>
</comment>
<dbReference type="EC" id="1.1.2.4" evidence="12"/>
<sequence>MAGSAILCTRRISVRSSPAIRYLTGHREGRSREFYGGGSGVRRGRWWLVEGSSGSDDATWTNCRQIGTVNEPRPLGSLCAPVAAAAERAMPGSRPYNPVCQSAAYVPMQLVIPNLGGDPDQVRDQGCSDRAGGRRGRNPIGSVLLAAFGGALGALQTLRLCEAEGQQYSGERHEHIAARLPPSLIIDLQAILGDGDRVVTDDEECKVHAIPWNSYHDSPACPGAVVNGTCNLLTVNQNTYHEAKRAGMKLQLADANFSPPQHGVCAKVVVVDARQHMLGRLSSILTKELLNGQKVVVVRCEEITLSGGLVQQKMKFLRFLRKRMNMKPIKGPIHFRSPSRILWRTIRGMVPRKTKRGAEALDRLKVYEGVPSPYDRMKKMVIPDALKVLHLAPGHKFSGLDSSRARLAGITARPSILWRPSVVQQEVLVELVEEQKQILAALQARRPMMRQPLYAVAPPSVAGPLMTSPPAGPSFSPMFGTPPPGGYVATCGSVLRVSVVPSTTVVTTVPLSSRAQEWEERRRRGGRVGDNSVRKQHSEEGREGRDRRKHIGMLLCGNGRIGGFTRSFDPGEPSADGFGIRSTEEVLEIVKTCARYKVPLIPYGGGTSLEGHTTTPKGGVSIDMNQMKAIKRLSVEDMDVTVEPGIGWIELNAFLRPYGLFFPLDPGPGATIGGMCATRCSGSLAVRYGTMRDNVISIKAVTANGDVVKTASRARKSSAGYDLTRLLIGSEGTLGVITEITLKLQRIPEASTVAMCTFPSIKDAADVAIATMHAGIQVAMCTFPSIKDAADVAIATMHAGIQVSRVELLDEVMIKGLNIGSGRSLPERPTLMFEFIGTESSVKEQTKCVEGIVSAHGGSNFVFAESAAEKEALWRMRKEALWSAATLKPESEPMVTVGEHRQAHFHSYLSSFFVNSLDSSYTKEANNSFESYLLP</sequence>
<evidence type="ECO:0000256" key="10">
    <source>
        <dbReference type="ARBA" id="ARBA00023128"/>
    </source>
</evidence>
<dbReference type="GO" id="GO:0008720">
    <property type="term" value="F:D-lactate dehydrogenase (NAD+) activity"/>
    <property type="evidence" value="ECO:0007669"/>
    <property type="project" value="TreeGrafter"/>
</dbReference>
<comment type="similarity">
    <text evidence="4">Belongs to the FAD-binding oxidoreductase/transferase type 4 family.</text>
</comment>
<dbReference type="InterPro" id="IPR036899">
    <property type="entry name" value="Ribosomal_uL13_sf"/>
</dbReference>
<keyword evidence="5" id="KW-0285">Flavoprotein</keyword>
<dbReference type="InterPro" id="IPR016164">
    <property type="entry name" value="FAD-linked_Oxase-like_C"/>
</dbReference>
<gene>
    <name evidence="16" type="ORF">CBR_g48275</name>
</gene>
<dbReference type="PANTHER" id="PTHR11748">
    <property type="entry name" value="D-LACTATE DEHYDROGENASE"/>
    <property type="match status" value="1"/>
</dbReference>
<dbReference type="SUPFAM" id="SSF55103">
    <property type="entry name" value="FAD-linked oxidases, C-terminal domain"/>
    <property type="match status" value="1"/>
</dbReference>
<dbReference type="CDD" id="cd00392">
    <property type="entry name" value="Ribosomal_L13"/>
    <property type="match status" value="1"/>
</dbReference>
<dbReference type="AlphaFoldDB" id="A0A388M2L4"/>
<dbReference type="InterPro" id="IPR023563">
    <property type="entry name" value="Ribosomal_uL13_CS"/>
</dbReference>
<dbReference type="Gene3D" id="3.90.1180.10">
    <property type="entry name" value="Ribosomal protein L13"/>
    <property type="match status" value="1"/>
</dbReference>
<evidence type="ECO:0000256" key="9">
    <source>
        <dbReference type="ARBA" id="ARBA00023002"/>
    </source>
</evidence>
<dbReference type="InterPro" id="IPR016169">
    <property type="entry name" value="FAD-bd_PCMH_sub2"/>
</dbReference>
<comment type="similarity">
    <text evidence="3 13">Belongs to the universal ribosomal protein uL13 family.</text>
</comment>
<dbReference type="SUPFAM" id="SSF52161">
    <property type="entry name" value="Ribosomal protein L13"/>
    <property type="match status" value="1"/>
</dbReference>
<dbReference type="Gene3D" id="3.30.465.10">
    <property type="match status" value="1"/>
</dbReference>
<dbReference type="EMBL" id="BFEA01000692">
    <property type="protein sequence ID" value="GBG88745.1"/>
    <property type="molecule type" value="Genomic_DNA"/>
</dbReference>